<reference evidence="1 2" key="1">
    <citation type="journal article" date="2019" name="Sci. Rep.">
        <title>Orb-weaving spider Araneus ventricosus genome elucidates the spidroin gene catalogue.</title>
        <authorList>
            <person name="Kono N."/>
            <person name="Nakamura H."/>
            <person name="Ohtoshi R."/>
            <person name="Moran D.A.P."/>
            <person name="Shinohara A."/>
            <person name="Yoshida Y."/>
            <person name="Fujiwara M."/>
            <person name="Mori M."/>
            <person name="Tomita M."/>
            <person name="Arakawa K."/>
        </authorList>
    </citation>
    <scope>NUCLEOTIDE SEQUENCE [LARGE SCALE GENOMIC DNA]</scope>
</reference>
<dbReference type="EMBL" id="BGPR01007867">
    <property type="protein sequence ID" value="GBN30099.1"/>
    <property type="molecule type" value="Genomic_DNA"/>
</dbReference>
<dbReference type="Proteomes" id="UP000499080">
    <property type="component" value="Unassembled WGS sequence"/>
</dbReference>
<gene>
    <name evidence="1" type="ORF">AVEN_114063_1</name>
</gene>
<sequence length="151" mass="17196">MFEQNQPNGKEMRSCSADDSGPFPSCLRRFSPYIIDMYGFGMEWEVCILTSVPSPPHLRKQAPDLETIWWKNLFAYHFRTKSLLLMRFVGMKISSATALASDATFFTSVRLPLARTESQKSSCLHILETKSQFLGTISVPKECLFFLDLPS</sequence>
<keyword evidence="2" id="KW-1185">Reference proteome</keyword>
<name>A0A4Y2MUA6_ARAVE</name>
<dbReference type="AlphaFoldDB" id="A0A4Y2MUA6"/>
<organism evidence="1 2">
    <name type="scientific">Araneus ventricosus</name>
    <name type="common">Orbweaver spider</name>
    <name type="synonym">Epeira ventricosa</name>
    <dbReference type="NCBI Taxonomy" id="182803"/>
    <lineage>
        <taxon>Eukaryota</taxon>
        <taxon>Metazoa</taxon>
        <taxon>Ecdysozoa</taxon>
        <taxon>Arthropoda</taxon>
        <taxon>Chelicerata</taxon>
        <taxon>Arachnida</taxon>
        <taxon>Araneae</taxon>
        <taxon>Araneomorphae</taxon>
        <taxon>Entelegynae</taxon>
        <taxon>Araneoidea</taxon>
        <taxon>Araneidae</taxon>
        <taxon>Araneus</taxon>
    </lineage>
</organism>
<evidence type="ECO:0000313" key="2">
    <source>
        <dbReference type="Proteomes" id="UP000499080"/>
    </source>
</evidence>
<proteinExistence type="predicted"/>
<protein>
    <submittedName>
        <fullName evidence="1">Uncharacterized protein</fullName>
    </submittedName>
</protein>
<comment type="caution">
    <text evidence="1">The sequence shown here is derived from an EMBL/GenBank/DDBJ whole genome shotgun (WGS) entry which is preliminary data.</text>
</comment>
<accession>A0A4Y2MUA6</accession>
<evidence type="ECO:0000313" key="1">
    <source>
        <dbReference type="EMBL" id="GBN30099.1"/>
    </source>
</evidence>